<protein>
    <recommendedName>
        <fullName evidence="3">Major tropism determinant N-terminal domain-containing protein</fullName>
    </recommendedName>
</protein>
<organism evidence="1 2">
    <name type="scientific">Azospirillum cavernae</name>
    <dbReference type="NCBI Taxonomy" id="2320860"/>
    <lineage>
        <taxon>Bacteria</taxon>
        <taxon>Pseudomonadati</taxon>
        <taxon>Pseudomonadota</taxon>
        <taxon>Alphaproteobacteria</taxon>
        <taxon>Rhodospirillales</taxon>
        <taxon>Azospirillaceae</taxon>
        <taxon>Azospirillum</taxon>
    </lineage>
</organism>
<gene>
    <name evidence="1" type="ORF">D3877_23475</name>
</gene>
<evidence type="ECO:0000313" key="1">
    <source>
        <dbReference type="EMBL" id="RJF78094.1"/>
    </source>
</evidence>
<sequence>MSYSRILLKTARTAGAVPSTSDLALREIAFDDVDSIYVRKTDGSIVKVGGSSIDGIDDVPGLQAALDAKAANSHTHTIASVTDLQTKLDGKAEAVHTQDASTITSGVFDIARIPTAALERMVGVANTAARLALTTATVQLGDFVKEADTGNVYIVTDQTQLTVEAGYTAFSAGTAASVPWTGVTGKPDSFTPSAHTHAISDVTNLQTTLDGKAATSHTHAIATVTGLQAALDAKADATAISNPSLKVGAVTVSGANVTLDHATGVLFSHTATAAYTVILSGAPTSGEAVYILRLTNGGAFTPTWPSGIVWLGGEVPSLSSSGTDEIHLRRSVDGSVVRAFAVVGF</sequence>
<proteinExistence type="predicted"/>
<dbReference type="EMBL" id="QYUL01000004">
    <property type="protein sequence ID" value="RJF78094.1"/>
    <property type="molecule type" value="Genomic_DNA"/>
</dbReference>
<name>A0A418VPC1_9PROT</name>
<evidence type="ECO:0000313" key="2">
    <source>
        <dbReference type="Proteomes" id="UP000283458"/>
    </source>
</evidence>
<accession>A0A418VPC1</accession>
<dbReference type="OrthoDB" id="6458359at2"/>
<dbReference type="Proteomes" id="UP000283458">
    <property type="component" value="Unassembled WGS sequence"/>
</dbReference>
<dbReference type="AlphaFoldDB" id="A0A418VPC1"/>
<dbReference type="Pfam" id="PF12789">
    <property type="entry name" value="PTR"/>
    <property type="match status" value="2"/>
</dbReference>
<comment type="caution">
    <text evidence="1">The sequence shown here is derived from an EMBL/GenBank/DDBJ whole genome shotgun (WGS) entry which is preliminary data.</text>
</comment>
<evidence type="ECO:0008006" key="3">
    <source>
        <dbReference type="Google" id="ProtNLM"/>
    </source>
</evidence>
<reference evidence="1 2" key="1">
    <citation type="submission" date="2018-09" db="EMBL/GenBank/DDBJ databases">
        <authorList>
            <person name="Zhu H."/>
        </authorList>
    </citation>
    <scope>NUCLEOTIDE SEQUENCE [LARGE SCALE GENOMIC DNA]</scope>
    <source>
        <strain evidence="1 2">K2W22B-5</strain>
    </source>
</reference>
<dbReference type="RefSeq" id="WP_119833236.1">
    <property type="nucleotide sequence ID" value="NZ_QYUL01000004.1"/>
</dbReference>
<keyword evidence="2" id="KW-1185">Reference proteome</keyword>